<keyword evidence="2" id="KW-1185">Reference proteome</keyword>
<dbReference type="EMBL" id="JAADJZ010000010">
    <property type="protein sequence ID" value="KAF2871872.1"/>
    <property type="molecule type" value="Genomic_DNA"/>
</dbReference>
<organism evidence="1 2">
    <name type="scientific">Massariosphaeria phaeospora</name>
    <dbReference type="NCBI Taxonomy" id="100035"/>
    <lineage>
        <taxon>Eukaryota</taxon>
        <taxon>Fungi</taxon>
        <taxon>Dikarya</taxon>
        <taxon>Ascomycota</taxon>
        <taxon>Pezizomycotina</taxon>
        <taxon>Dothideomycetes</taxon>
        <taxon>Pleosporomycetidae</taxon>
        <taxon>Pleosporales</taxon>
        <taxon>Pleosporales incertae sedis</taxon>
        <taxon>Massariosphaeria</taxon>
    </lineage>
</organism>
<sequence>MLSANSPPLLSLPLELREQIYSQALSHPSNGPQLLGTCHEIYTEARKFLFQRPLVFHGQSAFYRWLAITPSNYLHHVSEIVLELHDVDLEPLLGNAADAMQKSSVPRLLAWELYGQELERLQAALQKVHKVKLFTLRALEDQQSFLYRNFLGKVLEMLGPLYPDLQHLGLAGNFHYQSLTFLSALSQLRSFSFDGFTSSSPPETAEILSSLQHLSSLSLVSQYTLLTPTTTPHVHSAYTSKPQSFTGAVLRTMNHLASFSVTEPLRPACSPTLFLVPELLAPLHTHAALRRLAIALAYTPDKETLAALEDFMRKAPIERLELDWPQLLPEVLEEYVLVGGKDLPAPHDSDETNVARATRRLHALGVRVEWCTEGA</sequence>
<dbReference type="Proteomes" id="UP000481861">
    <property type="component" value="Unassembled WGS sequence"/>
</dbReference>
<protein>
    <recommendedName>
        <fullName evidence="3">F-box domain-containing protein</fullName>
    </recommendedName>
</protein>
<dbReference type="OrthoDB" id="4413570at2759"/>
<evidence type="ECO:0000313" key="2">
    <source>
        <dbReference type="Proteomes" id="UP000481861"/>
    </source>
</evidence>
<dbReference type="PANTHER" id="PTHR42085">
    <property type="entry name" value="F-BOX DOMAIN-CONTAINING PROTEIN"/>
    <property type="match status" value="1"/>
</dbReference>
<dbReference type="InterPro" id="IPR038883">
    <property type="entry name" value="AN11006-like"/>
</dbReference>
<gene>
    <name evidence="1" type="ORF">BDV95DRAFT_606444</name>
</gene>
<accession>A0A7C8I9V2</accession>
<name>A0A7C8I9V2_9PLEO</name>
<reference evidence="1 2" key="1">
    <citation type="submission" date="2020-01" db="EMBL/GenBank/DDBJ databases">
        <authorList>
            <consortium name="DOE Joint Genome Institute"/>
            <person name="Haridas S."/>
            <person name="Albert R."/>
            <person name="Binder M."/>
            <person name="Bloem J."/>
            <person name="Labutti K."/>
            <person name="Salamov A."/>
            <person name="Andreopoulos B."/>
            <person name="Baker S.E."/>
            <person name="Barry K."/>
            <person name="Bills G."/>
            <person name="Bluhm B.H."/>
            <person name="Cannon C."/>
            <person name="Castanera R."/>
            <person name="Culley D.E."/>
            <person name="Daum C."/>
            <person name="Ezra D."/>
            <person name="Gonzalez J.B."/>
            <person name="Henrissat B."/>
            <person name="Kuo A."/>
            <person name="Liang C."/>
            <person name="Lipzen A."/>
            <person name="Lutzoni F."/>
            <person name="Magnuson J."/>
            <person name="Mondo S."/>
            <person name="Nolan M."/>
            <person name="Ohm R."/>
            <person name="Pangilinan J."/>
            <person name="Park H.-J.H."/>
            <person name="Ramirez L."/>
            <person name="Alfaro M."/>
            <person name="Sun H."/>
            <person name="Tritt A."/>
            <person name="Yoshinaga Y."/>
            <person name="Zwiers L.-H.L."/>
            <person name="Turgeon B.G."/>
            <person name="Goodwin S.B."/>
            <person name="Spatafora J.W."/>
            <person name="Crous P.W."/>
            <person name="Grigoriev I.V."/>
        </authorList>
    </citation>
    <scope>NUCLEOTIDE SEQUENCE [LARGE SCALE GENOMIC DNA]</scope>
    <source>
        <strain evidence="1 2">CBS 611.86</strain>
    </source>
</reference>
<dbReference type="PANTHER" id="PTHR42085:SF1">
    <property type="entry name" value="F-BOX DOMAIN-CONTAINING PROTEIN"/>
    <property type="match status" value="1"/>
</dbReference>
<proteinExistence type="predicted"/>
<evidence type="ECO:0000313" key="1">
    <source>
        <dbReference type="EMBL" id="KAF2871872.1"/>
    </source>
</evidence>
<dbReference type="AlphaFoldDB" id="A0A7C8I9V2"/>
<evidence type="ECO:0008006" key="3">
    <source>
        <dbReference type="Google" id="ProtNLM"/>
    </source>
</evidence>
<comment type="caution">
    <text evidence="1">The sequence shown here is derived from an EMBL/GenBank/DDBJ whole genome shotgun (WGS) entry which is preliminary data.</text>
</comment>